<evidence type="ECO:0000313" key="3">
    <source>
        <dbReference type="Proteomes" id="UP001500631"/>
    </source>
</evidence>
<dbReference type="PROSITE" id="PS51257">
    <property type="entry name" value="PROKAR_LIPOPROTEIN"/>
    <property type="match status" value="1"/>
</dbReference>
<evidence type="ECO:0000313" key="2">
    <source>
        <dbReference type="EMBL" id="GAA5101222.1"/>
    </source>
</evidence>
<keyword evidence="1" id="KW-0732">Signal</keyword>
<feature type="chain" id="PRO_5046613869" description="Slp family lipoprotein" evidence="1">
    <location>
        <begin position="20"/>
        <end position="171"/>
    </location>
</feature>
<dbReference type="Pfam" id="PF03843">
    <property type="entry name" value="Slp"/>
    <property type="match status" value="1"/>
</dbReference>
<dbReference type="EMBL" id="BAABKE010000005">
    <property type="protein sequence ID" value="GAA5101222.1"/>
    <property type="molecule type" value="Genomic_DNA"/>
</dbReference>
<accession>A0ABP9MVL0</accession>
<gene>
    <name evidence="2" type="ORF">GCM10023338_16790</name>
</gene>
<dbReference type="InterPro" id="IPR004658">
    <property type="entry name" value="OMP_Slp"/>
</dbReference>
<evidence type="ECO:0008006" key="4">
    <source>
        <dbReference type="Google" id="ProtNLM"/>
    </source>
</evidence>
<dbReference type="Proteomes" id="UP001500631">
    <property type="component" value="Unassembled WGS sequence"/>
</dbReference>
<organism evidence="2 3">
    <name type="scientific">Wohlfahrtiimonas larvae</name>
    <dbReference type="NCBI Taxonomy" id="1157986"/>
    <lineage>
        <taxon>Bacteria</taxon>
        <taxon>Pseudomonadati</taxon>
        <taxon>Pseudomonadota</taxon>
        <taxon>Gammaproteobacteria</taxon>
        <taxon>Cardiobacteriales</taxon>
        <taxon>Ignatzschineriaceae</taxon>
        <taxon>Wohlfahrtiimonas</taxon>
    </lineage>
</organism>
<comment type="caution">
    <text evidence="2">The sequence shown here is derived from an EMBL/GenBank/DDBJ whole genome shotgun (WGS) entry which is preliminary data.</text>
</comment>
<sequence length="171" mass="20001">MKKLIIFATFLFLQGCASNFLVNQAGDALHYEAIVQLSQKEVIDQRAYVGGQVATIDRSKRQIELVKRHINSSGYPEEGSNNLSQRIFITFTPDTRINFFDISVGDRMAVIGKIIDLQKAEIAGNDMTILQVQVSGDNYRTWSNYNSRWDDDRFYWGPYNSRYWRYRPWYY</sequence>
<dbReference type="RefSeq" id="WP_077925759.1">
    <property type="nucleotide sequence ID" value="NZ_BAABKE010000005.1"/>
</dbReference>
<evidence type="ECO:0000256" key="1">
    <source>
        <dbReference type="SAM" id="SignalP"/>
    </source>
</evidence>
<protein>
    <recommendedName>
        <fullName evidence="4">Slp family lipoprotein</fullName>
    </recommendedName>
</protein>
<keyword evidence="3" id="KW-1185">Reference proteome</keyword>
<proteinExistence type="predicted"/>
<name>A0ABP9MVL0_9GAMM</name>
<feature type="signal peptide" evidence="1">
    <location>
        <begin position="1"/>
        <end position="19"/>
    </location>
</feature>
<reference evidence="3" key="1">
    <citation type="journal article" date="2019" name="Int. J. Syst. Evol. Microbiol.">
        <title>The Global Catalogue of Microorganisms (GCM) 10K type strain sequencing project: providing services to taxonomists for standard genome sequencing and annotation.</title>
        <authorList>
            <consortium name="The Broad Institute Genomics Platform"/>
            <consortium name="The Broad Institute Genome Sequencing Center for Infectious Disease"/>
            <person name="Wu L."/>
            <person name="Ma J."/>
        </authorList>
    </citation>
    <scope>NUCLEOTIDE SEQUENCE [LARGE SCALE GENOMIC DNA]</scope>
    <source>
        <strain evidence="3">JCM 18424</strain>
    </source>
</reference>